<dbReference type="STRING" id="401625.A0A0P1BFQ6"/>
<keyword evidence="3 9" id="KW-0812">Transmembrane</keyword>
<organism evidence="10 11">
    <name type="scientific">Ceraceosorus bombacis</name>
    <dbReference type="NCBI Taxonomy" id="401625"/>
    <lineage>
        <taxon>Eukaryota</taxon>
        <taxon>Fungi</taxon>
        <taxon>Dikarya</taxon>
        <taxon>Basidiomycota</taxon>
        <taxon>Ustilaginomycotina</taxon>
        <taxon>Exobasidiomycetes</taxon>
        <taxon>Ceraceosorales</taxon>
        <taxon>Ceraceosoraceae</taxon>
        <taxon>Ceraceosorus</taxon>
    </lineage>
</organism>
<dbReference type="PANTHER" id="PTHR12791">
    <property type="entry name" value="GOLGI SNARE BET1-RELATED"/>
    <property type="match status" value="1"/>
</dbReference>
<dbReference type="OrthoDB" id="3063237at2759"/>
<evidence type="ECO:0000256" key="5">
    <source>
        <dbReference type="ARBA" id="ARBA00022989"/>
    </source>
</evidence>
<protein>
    <submittedName>
        <fullName evidence="10">BET1</fullName>
    </submittedName>
</protein>
<name>A0A0P1BFQ6_9BASI</name>
<dbReference type="GO" id="GO:0000139">
    <property type="term" value="C:Golgi membrane"/>
    <property type="evidence" value="ECO:0007669"/>
    <property type="project" value="UniProtKB-SubCell"/>
</dbReference>
<dbReference type="Proteomes" id="UP000054845">
    <property type="component" value="Unassembled WGS sequence"/>
</dbReference>
<keyword evidence="4" id="KW-0653">Protein transport</keyword>
<comment type="subcellular location">
    <subcellularLocation>
        <location evidence="8">Endomembrane system</location>
        <topology evidence="8">Single-pass type IV membrane protein</topology>
    </subcellularLocation>
    <subcellularLocation>
        <location evidence="1">Golgi apparatus membrane</location>
    </subcellularLocation>
</comment>
<dbReference type="Gene3D" id="1.20.5.110">
    <property type="match status" value="1"/>
</dbReference>
<dbReference type="AlphaFoldDB" id="A0A0P1BFQ6"/>
<evidence type="ECO:0000256" key="2">
    <source>
        <dbReference type="ARBA" id="ARBA00022448"/>
    </source>
</evidence>
<evidence type="ECO:0000256" key="7">
    <source>
        <dbReference type="ARBA" id="ARBA00023136"/>
    </source>
</evidence>
<dbReference type="InterPro" id="IPR039899">
    <property type="entry name" value="BET1_SNARE"/>
</dbReference>
<keyword evidence="6" id="KW-0333">Golgi apparatus</keyword>
<keyword evidence="2" id="KW-0813">Transport</keyword>
<evidence type="ECO:0000313" key="10">
    <source>
        <dbReference type="EMBL" id="CEH14997.1"/>
    </source>
</evidence>
<feature type="transmembrane region" description="Helical" evidence="9">
    <location>
        <begin position="79"/>
        <end position="98"/>
    </location>
</feature>
<proteinExistence type="predicted"/>
<keyword evidence="5 9" id="KW-1133">Transmembrane helix</keyword>
<dbReference type="SUPFAM" id="SSF58038">
    <property type="entry name" value="SNARE fusion complex"/>
    <property type="match status" value="1"/>
</dbReference>
<reference evidence="11" key="1">
    <citation type="submission" date="2014-09" db="EMBL/GenBank/DDBJ databases">
        <authorList>
            <person name="Sharma Rahul"/>
            <person name="Thines Marco"/>
        </authorList>
    </citation>
    <scope>NUCLEOTIDE SEQUENCE [LARGE SCALE GENOMIC DNA]</scope>
</reference>
<evidence type="ECO:0000313" key="11">
    <source>
        <dbReference type="Proteomes" id="UP000054845"/>
    </source>
</evidence>
<keyword evidence="11" id="KW-1185">Reference proteome</keyword>
<keyword evidence="7 9" id="KW-0472">Membrane</keyword>
<dbReference type="GO" id="GO:0015031">
    <property type="term" value="P:protein transport"/>
    <property type="evidence" value="ECO:0007669"/>
    <property type="project" value="UniProtKB-KW"/>
</dbReference>
<evidence type="ECO:0000256" key="6">
    <source>
        <dbReference type="ARBA" id="ARBA00023034"/>
    </source>
</evidence>
<evidence type="ECO:0000256" key="9">
    <source>
        <dbReference type="SAM" id="Phobius"/>
    </source>
</evidence>
<dbReference type="CDD" id="cd15853">
    <property type="entry name" value="SNARE_Bet1"/>
    <property type="match status" value="1"/>
</dbReference>
<dbReference type="EMBL" id="CCYA01000252">
    <property type="protein sequence ID" value="CEH14997.1"/>
    <property type="molecule type" value="Genomic_DNA"/>
</dbReference>
<evidence type="ECO:0000256" key="8">
    <source>
        <dbReference type="ARBA" id="ARBA00046280"/>
    </source>
</evidence>
<evidence type="ECO:0000256" key="1">
    <source>
        <dbReference type="ARBA" id="ARBA00004394"/>
    </source>
</evidence>
<accession>A0A0P1BFQ6</accession>
<sequence>MSSAEQTYGNQNDDQLDKLLSKVKALRGVTTDIHSDVESQRTGLLADASESFDAFSNRLGSTSSRFTRQVVAGAKSNRLLTMYILGGIVALFLIWHILF</sequence>
<evidence type="ECO:0000256" key="3">
    <source>
        <dbReference type="ARBA" id="ARBA00022692"/>
    </source>
</evidence>
<evidence type="ECO:0000256" key="4">
    <source>
        <dbReference type="ARBA" id="ARBA00022927"/>
    </source>
</evidence>